<proteinExistence type="predicted"/>
<accession>A0ABU3IL51</accession>
<dbReference type="EMBL" id="JAVSOO010000029">
    <property type="protein sequence ID" value="MDT4287346.1"/>
    <property type="molecule type" value="Genomic_DNA"/>
</dbReference>
<evidence type="ECO:0000313" key="3">
    <source>
        <dbReference type="Proteomes" id="UP001269271"/>
    </source>
</evidence>
<dbReference type="RefSeq" id="WP_255201528.1">
    <property type="nucleotide sequence ID" value="NZ_BKAY01000024.1"/>
</dbReference>
<sequence>MLDRWEDDKKMFEEQAPKESKEIIKKREDDFIKRLREMQKKS</sequence>
<organism evidence="2 3">
    <name type="scientific">Staphylococcus haemolyticus</name>
    <dbReference type="NCBI Taxonomy" id="1283"/>
    <lineage>
        <taxon>Bacteria</taxon>
        <taxon>Bacillati</taxon>
        <taxon>Bacillota</taxon>
        <taxon>Bacilli</taxon>
        <taxon>Bacillales</taxon>
        <taxon>Staphylococcaceae</taxon>
        <taxon>Staphylococcus</taxon>
    </lineage>
</organism>
<dbReference type="GeneID" id="93782012"/>
<reference evidence="2 3" key="1">
    <citation type="submission" date="2023-08" db="EMBL/GenBank/DDBJ databases">
        <title>Genomic surveillance of Staphylococcus haemolyticus neonatal outbreak in southern France.</title>
        <authorList>
            <person name="Magnan C."/>
            <person name="Morsli M."/>
            <person name="Thiery B."/>
            <person name="Salipante F."/>
            <person name="Attar J."/>
            <person name="Massimo D.M."/>
            <person name="Ory J."/>
            <person name="Pantel A."/>
            <person name="Lavigne J.-P."/>
        </authorList>
    </citation>
    <scope>NUCLEOTIDE SEQUENCE [LARGE SCALE GENOMIC DNA]</scope>
    <source>
        <strain evidence="2 3">NSH026</strain>
    </source>
</reference>
<name>A0ABU3IL51_STAHA</name>
<evidence type="ECO:0000256" key="1">
    <source>
        <dbReference type="SAM" id="MobiDB-lite"/>
    </source>
</evidence>
<feature type="region of interest" description="Disordered" evidence="1">
    <location>
        <begin position="1"/>
        <end position="20"/>
    </location>
</feature>
<protein>
    <submittedName>
        <fullName evidence="2">Uncharacterized protein</fullName>
    </submittedName>
</protein>
<comment type="caution">
    <text evidence="2">The sequence shown here is derived from an EMBL/GenBank/DDBJ whole genome shotgun (WGS) entry which is preliminary data.</text>
</comment>
<evidence type="ECO:0000313" key="2">
    <source>
        <dbReference type="EMBL" id="MDT4287346.1"/>
    </source>
</evidence>
<gene>
    <name evidence="2" type="ORF">RO950_10175</name>
</gene>
<keyword evidence="3" id="KW-1185">Reference proteome</keyword>
<dbReference type="Proteomes" id="UP001269271">
    <property type="component" value="Unassembled WGS sequence"/>
</dbReference>